<evidence type="ECO:0000256" key="4">
    <source>
        <dbReference type="ARBA" id="ARBA00022723"/>
    </source>
</evidence>
<keyword evidence="8" id="KW-0411">Iron-sulfur</keyword>
<dbReference type="PANTHER" id="PTHR42827:SF1">
    <property type="entry name" value="IRON-SULFUR CLUSTER-BINDING PROTEIN"/>
    <property type="match status" value="1"/>
</dbReference>
<dbReference type="EMBL" id="CP051180">
    <property type="protein sequence ID" value="QIZ78817.1"/>
    <property type="molecule type" value="Genomic_DNA"/>
</dbReference>
<evidence type="ECO:0000313" key="12">
    <source>
        <dbReference type="EMBL" id="QIZ78817.1"/>
    </source>
</evidence>
<keyword evidence="3" id="KW-0004">4Fe-4S</keyword>
<evidence type="ECO:0000259" key="11">
    <source>
        <dbReference type="PROSITE" id="PS51379"/>
    </source>
</evidence>
<feature type="domain" description="4Fe-4S ferredoxin-type" evidence="11">
    <location>
        <begin position="339"/>
        <end position="371"/>
    </location>
</feature>
<evidence type="ECO:0000256" key="6">
    <source>
        <dbReference type="ARBA" id="ARBA00022737"/>
    </source>
</evidence>
<dbReference type="InterPro" id="IPR012832">
    <property type="entry name" value="RDH"/>
</dbReference>
<keyword evidence="13" id="KW-1185">Reference proteome</keyword>
<proteinExistence type="predicted"/>
<evidence type="ECO:0000256" key="5">
    <source>
        <dbReference type="ARBA" id="ARBA00022729"/>
    </source>
</evidence>
<keyword evidence="4" id="KW-0479">Metal-binding</keyword>
<sequence>MSKSGSQESALQPTVDRRNFMKMLGAGAGAAGAFTIAGKSFASMDEAMKSPYAERNLPWWVKEVDEPTIEMDWDNMEVFPGVHQTLFNPNSWDNPEEWVAARDSNIASTTEKVRDNVPGYSLRDRALADANCWGWGTNTSVKPSWTGPEVQAIDSWEHPTMFYTPEQWGVERYEGTPEENAKMLRVAGRVLGAADMGFVKLTEKTKKLLYGNIRFEDVERGYDPGDGTVVLPNKDLWVICAVIPQSLWMAQYTDRMSWAAANTAAYSRANIYSNRINVFLRGLGYQYYGGDTGAIGRSVPFGVLAGLGEAGRAGILVSPQWGTNFRTVMLTVTDLPLAESKPIDAGIFEFCKACKKCAEMCPSEAIPMDDEPTWGGDKPWQAKGYKGWYQDAKKCYSYMLGGDPDCSRCQAVCPFTKYDEAVMHDLIRISISKAPLLNDAIRKMDDVFGYGEEPAADKSPWDVDHMDIPLFGLDKSRS</sequence>
<keyword evidence="5" id="KW-0732">Signal</keyword>
<protein>
    <submittedName>
        <fullName evidence="12">Reductive dehalogenase</fullName>
    </submittedName>
</protein>
<evidence type="ECO:0000256" key="3">
    <source>
        <dbReference type="ARBA" id="ARBA00022485"/>
    </source>
</evidence>
<evidence type="ECO:0000256" key="9">
    <source>
        <dbReference type="ARBA" id="ARBA00023136"/>
    </source>
</evidence>
<evidence type="ECO:0000256" key="10">
    <source>
        <dbReference type="ARBA" id="ARBA00029374"/>
    </source>
</evidence>
<dbReference type="InterPro" id="IPR006311">
    <property type="entry name" value="TAT_signal"/>
</dbReference>
<evidence type="ECO:0000313" key="13">
    <source>
        <dbReference type="Proteomes" id="UP000501602"/>
    </source>
</evidence>
<dbReference type="GO" id="GO:0005886">
    <property type="term" value="C:plasma membrane"/>
    <property type="evidence" value="ECO:0007669"/>
    <property type="project" value="UniProtKB-SubCell"/>
</dbReference>
<dbReference type="InterPro" id="IPR017896">
    <property type="entry name" value="4Fe4S_Fe-S-bd"/>
</dbReference>
<accession>A0A6H1UI81</accession>
<dbReference type="Pfam" id="PF12838">
    <property type="entry name" value="Fer4_7"/>
    <property type="match status" value="1"/>
</dbReference>
<dbReference type="Gene3D" id="3.30.70.20">
    <property type="match status" value="1"/>
</dbReference>
<reference evidence="12 13" key="1">
    <citation type="submission" date="2020-04" db="EMBL/GenBank/DDBJ databases">
        <title>Ferrimonas sp. S7 isolated from sea water.</title>
        <authorList>
            <person name="Bae S.S."/>
            <person name="Baek K."/>
        </authorList>
    </citation>
    <scope>NUCLEOTIDE SEQUENCE [LARGE SCALE GENOMIC DNA]</scope>
    <source>
        <strain evidence="12 13">S7</strain>
    </source>
</reference>
<organism evidence="12 13">
    <name type="scientific">Ferrimonas lipolytica</name>
    <dbReference type="NCBI Taxonomy" id="2724191"/>
    <lineage>
        <taxon>Bacteria</taxon>
        <taxon>Pseudomonadati</taxon>
        <taxon>Pseudomonadota</taxon>
        <taxon>Gammaproteobacteria</taxon>
        <taxon>Alteromonadales</taxon>
        <taxon>Ferrimonadaceae</taxon>
        <taxon>Ferrimonas</taxon>
    </lineage>
</organism>
<dbReference type="RefSeq" id="WP_168663159.1">
    <property type="nucleotide sequence ID" value="NZ_CP051180.1"/>
</dbReference>
<dbReference type="KEGG" id="fes:HER31_04895"/>
<keyword evidence="9" id="KW-0472">Membrane</keyword>
<dbReference type="InterPro" id="IPR028894">
    <property type="entry name" value="RDH_dom"/>
</dbReference>
<evidence type="ECO:0000256" key="7">
    <source>
        <dbReference type="ARBA" id="ARBA00023004"/>
    </source>
</evidence>
<dbReference type="NCBIfam" id="TIGR01409">
    <property type="entry name" value="TAT_signal_seq"/>
    <property type="match status" value="1"/>
</dbReference>
<dbReference type="PROSITE" id="PS51318">
    <property type="entry name" value="TAT"/>
    <property type="match status" value="1"/>
</dbReference>
<dbReference type="PROSITE" id="PS00198">
    <property type="entry name" value="4FE4S_FER_1"/>
    <property type="match status" value="1"/>
</dbReference>
<evidence type="ECO:0000256" key="2">
    <source>
        <dbReference type="ARBA" id="ARBA00022475"/>
    </source>
</evidence>
<dbReference type="InterPro" id="IPR017900">
    <property type="entry name" value="4Fe4S_Fe_S_CS"/>
</dbReference>
<dbReference type="GO" id="GO:0051539">
    <property type="term" value="F:4 iron, 4 sulfur cluster binding"/>
    <property type="evidence" value="ECO:0007669"/>
    <property type="project" value="UniProtKB-KW"/>
</dbReference>
<dbReference type="InterPro" id="IPR019546">
    <property type="entry name" value="TAT_signal_bac_arc"/>
</dbReference>
<keyword evidence="6" id="KW-0677">Repeat</keyword>
<dbReference type="AlphaFoldDB" id="A0A6H1UI81"/>
<evidence type="ECO:0000256" key="8">
    <source>
        <dbReference type="ARBA" id="ARBA00023014"/>
    </source>
</evidence>
<comment type="subcellular location">
    <subcellularLocation>
        <location evidence="1">Cell membrane</location>
    </subcellularLocation>
</comment>
<dbReference type="GO" id="GO:0046872">
    <property type="term" value="F:metal ion binding"/>
    <property type="evidence" value="ECO:0007669"/>
    <property type="project" value="UniProtKB-KW"/>
</dbReference>
<dbReference type="Pfam" id="PF13486">
    <property type="entry name" value="Dehalogenase"/>
    <property type="match status" value="2"/>
</dbReference>
<dbReference type="Proteomes" id="UP000501602">
    <property type="component" value="Chromosome"/>
</dbReference>
<comment type="cofactor">
    <cofactor evidence="10">
        <name>corrinoid</name>
        <dbReference type="ChEBI" id="CHEBI:33913"/>
    </cofactor>
</comment>
<dbReference type="PANTHER" id="PTHR42827">
    <property type="entry name" value="IRON-SULFUR CLUSTER-BINDING PROTEIN-RELATED"/>
    <property type="match status" value="1"/>
</dbReference>
<name>A0A6H1UI81_9GAMM</name>
<keyword evidence="2" id="KW-1003">Cell membrane</keyword>
<keyword evidence="7" id="KW-0408">Iron</keyword>
<dbReference type="SUPFAM" id="SSF54862">
    <property type="entry name" value="4Fe-4S ferredoxins"/>
    <property type="match status" value="1"/>
</dbReference>
<dbReference type="NCBIfam" id="TIGR02486">
    <property type="entry name" value="RDH"/>
    <property type="match status" value="1"/>
</dbReference>
<evidence type="ECO:0000256" key="1">
    <source>
        <dbReference type="ARBA" id="ARBA00004236"/>
    </source>
</evidence>
<gene>
    <name evidence="12" type="ORF">HER31_04895</name>
</gene>
<dbReference type="PROSITE" id="PS51379">
    <property type="entry name" value="4FE4S_FER_2"/>
    <property type="match status" value="1"/>
</dbReference>